<dbReference type="Proteomes" id="UP001364617">
    <property type="component" value="Unassembled WGS sequence"/>
</dbReference>
<evidence type="ECO:0000256" key="4">
    <source>
        <dbReference type="SAM" id="Phobius"/>
    </source>
</evidence>
<dbReference type="PANTHER" id="PTHR22914">
    <property type="entry name" value="CHITIN SYNTHASE"/>
    <property type="match status" value="1"/>
</dbReference>
<evidence type="ECO:0000313" key="6">
    <source>
        <dbReference type="Proteomes" id="UP001364617"/>
    </source>
</evidence>
<keyword evidence="2 4" id="KW-0812">Transmembrane</keyword>
<keyword evidence="3 4" id="KW-0472">Membrane</keyword>
<proteinExistence type="predicted"/>
<protein>
    <submittedName>
        <fullName evidence="5">Uncharacterized protein</fullName>
    </submittedName>
</protein>
<comment type="subcellular location">
    <subcellularLocation>
        <location evidence="1">Membrane</location>
        <topology evidence="1">Multi-pass membrane protein</topology>
    </subcellularLocation>
</comment>
<dbReference type="GO" id="GO:0016020">
    <property type="term" value="C:membrane"/>
    <property type="evidence" value="ECO:0007669"/>
    <property type="project" value="UniProtKB-SubCell"/>
</dbReference>
<comment type="caution">
    <text evidence="5">The sequence shown here is derived from an EMBL/GenBank/DDBJ whole genome shotgun (WGS) entry which is preliminary data.</text>
</comment>
<evidence type="ECO:0000256" key="1">
    <source>
        <dbReference type="ARBA" id="ARBA00004141"/>
    </source>
</evidence>
<reference evidence="5 6" key="1">
    <citation type="submission" date="2024-02" db="EMBL/GenBank/DDBJ databases">
        <title>Chromosome-level genome assembly of the Eurasian Minnow (Phoxinus phoxinus).</title>
        <authorList>
            <person name="Oriowo T.O."/>
            <person name="Martin S."/>
            <person name="Stange M."/>
            <person name="Chrysostomakis Y."/>
            <person name="Brown T."/>
            <person name="Winkler S."/>
            <person name="Kukowka S."/>
            <person name="Myers E.W."/>
            <person name="Bohne A."/>
        </authorList>
    </citation>
    <scope>NUCLEOTIDE SEQUENCE [LARGE SCALE GENOMIC DNA]</scope>
    <source>
        <strain evidence="5">ZFMK-TIS-60720</strain>
        <tissue evidence="5">Whole Organism</tissue>
    </source>
</reference>
<evidence type="ECO:0000256" key="3">
    <source>
        <dbReference type="ARBA" id="ARBA00023136"/>
    </source>
</evidence>
<evidence type="ECO:0000256" key="2">
    <source>
        <dbReference type="ARBA" id="ARBA00022692"/>
    </source>
</evidence>
<evidence type="ECO:0000313" key="5">
    <source>
        <dbReference type="EMBL" id="KAK7148014.1"/>
    </source>
</evidence>
<dbReference type="PANTHER" id="PTHR22914:SF42">
    <property type="entry name" value="CHITIN SYNTHASE"/>
    <property type="match status" value="1"/>
</dbReference>
<dbReference type="AlphaFoldDB" id="A0AAN9CU92"/>
<dbReference type="GO" id="GO:0006031">
    <property type="term" value="P:chitin biosynthetic process"/>
    <property type="evidence" value="ECO:0007669"/>
    <property type="project" value="TreeGrafter"/>
</dbReference>
<name>A0AAN9CU92_9TELE</name>
<dbReference type="GO" id="GO:0071944">
    <property type="term" value="C:cell periphery"/>
    <property type="evidence" value="ECO:0007669"/>
    <property type="project" value="TreeGrafter"/>
</dbReference>
<dbReference type="EMBL" id="JAYKXH010000013">
    <property type="protein sequence ID" value="KAK7148014.1"/>
    <property type="molecule type" value="Genomic_DNA"/>
</dbReference>
<dbReference type="GO" id="GO:0004100">
    <property type="term" value="F:chitin synthase activity"/>
    <property type="evidence" value="ECO:0007669"/>
    <property type="project" value="InterPro"/>
</dbReference>
<dbReference type="InterPro" id="IPR004835">
    <property type="entry name" value="Chitin_synth"/>
</dbReference>
<gene>
    <name evidence="5" type="ORF">R3I93_012351</name>
</gene>
<organism evidence="5 6">
    <name type="scientific">Phoxinus phoxinus</name>
    <name type="common">Eurasian minnow</name>
    <dbReference type="NCBI Taxonomy" id="58324"/>
    <lineage>
        <taxon>Eukaryota</taxon>
        <taxon>Metazoa</taxon>
        <taxon>Chordata</taxon>
        <taxon>Craniata</taxon>
        <taxon>Vertebrata</taxon>
        <taxon>Euteleostomi</taxon>
        <taxon>Actinopterygii</taxon>
        <taxon>Neopterygii</taxon>
        <taxon>Teleostei</taxon>
        <taxon>Ostariophysi</taxon>
        <taxon>Cypriniformes</taxon>
        <taxon>Leuciscidae</taxon>
        <taxon>Phoxininae</taxon>
        <taxon>Phoxinus</taxon>
    </lineage>
</organism>
<feature type="transmembrane region" description="Helical" evidence="4">
    <location>
        <begin position="108"/>
        <end position="129"/>
    </location>
</feature>
<sequence length="172" mass="20040">MNYVCATISYEEKKTDSLCYQDETDFWNKLLERYLKPIQDDKAHLDEVTRELKSLRNKAVFLYFIINVLWVVATFFLQAIGGDVLSIEIPKYYPNNTLAPDPMKVEPLSLMFLLSFAVLLIVQFLAMLYHRVYTLIHVVSYRGTEKNYKEKNEASKLSLVPFSHDSTKLTVL</sequence>
<keyword evidence="6" id="KW-1185">Reference proteome</keyword>
<accession>A0AAN9CU92</accession>
<keyword evidence="4" id="KW-1133">Transmembrane helix</keyword>
<feature type="transmembrane region" description="Helical" evidence="4">
    <location>
        <begin position="60"/>
        <end position="80"/>
    </location>
</feature>